<evidence type="ECO:0000313" key="6">
    <source>
        <dbReference type="EMBL" id="PWY90017.1"/>
    </source>
</evidence>
<evidence type="ECO:0000313" key="7">
    <source>
        <dbReference type="Proteomes" id="UP000247233"/>
    </source>
</evidence>
<reference evidence="6 7" key="1">
    <citation type="submission" date="2016-12" db="EMBL/GenBank/DDBJ databases">
        <title>The genomes of Aspergillus section Nigri reveals drivers in fungal speciation.</title>
        <authorList>
            <consortium name="DOE Joint Genome Institute"/>
            <person name="Vesth T.C."/>
            <person name="Nybo J."/>
            <person name="Theobald S."/>
            <person name="Brandl J."/>
            <person name="Frisvad J.C."/>
            <person name="Nielsen K.F."/>
            <person name="Lyhne E.K."/>
            <person name="Kogle M.E."/>
            <person name="Kuo A."/>
            <person name="Riley R."/>
            <person name="Clum A."/>
            <person name="Nolan M."/>
            <person name="Lipzen A."/>
            <person name="Salamov A."/>
            <person name="Henrissat B."/>
            <person name="Wiebenga A."/>
            <person name="De Vries R.P."/>
            <person name="Grigoriev I.V."/>
            <person name="Mortensen U.H."/>
            <person name="Andersen M.R."/>
            <person name="Baker S.E."/>
        </authorList>
    </citation>
    <scope>NUCLEOTIDE SEQUENCE [LARGE SCALE GENOMIC DNA]</scope>
    <source>
        <strain evidence="6 7">CBS 117.55</strain>
    </source>
</reference>
<dbReference type="GO" id="GO:0000981">
    <property type="term" value="F:DNA-binding transcription factor activity, RNA polymerase II-specific"/>
    <property type="evidence" value="ECO:0007669"/>
    <property type="project" value="InterPro"/>
</dbReference>
<dbReference type="VEuPathDB" id="FungiDB:BO70DRAFT_359016"/>
<dbReference type="Proteomes" id="UP000247233">
    <property type="component" value="Unassembled WGS sequence"/>
</dbReference>
<dbReference type="SMART" id="SM00066">
    <property type="entry name" value="GAL4"/>
    <property type="match status" value="1"/>
</dbReference>
<dbReference type="AlphaFoldDB" id="A0A317WXQ4"/>
<dbReference type="Gene3D" id="4.10.240.10">
    <property type="entry name" value="Zn(2)-C6 fungal-type DNA-binding domain"/>
    <property type="match status" value="1"/>
</dbReference>
<dbReference type="SUPFAM" id="SSF57701">
    <property type="entry name" value="Zn2/Cys6 DNA-binding domain"/>
    <property type="match status" value="1"/>
</dbReference>
<dbReference type="GO" id="GO:0009893">
    <property type="term" value="P:positive regulation of metabolic process"/>
    <property type="evidence" value="ECO:0007669"/>
    <property type="project" value="UniProtKB-ARBA"/>
</dbReference>
<organism evidence="6 7">
    <name type="scientific">Aspergillus heteromorphus CBS 117.55</name>
    <dbReference type="NCBI Taxonomy" id="1448321"/>
    <lineage>
        <taxon>Eukaryota</taxon>
        <taxon>Fungi</taxon>
        <taxon>Dikarya</taxon>
        <taxon>Ascomycota</taxon>
        <taxon>Pezizomycotina</taxon>
        <taxon>Eurotiomycetes</taxon>
        <taxon>Eurotiomycetidae</taxon>
        <taxon>Eurotiales</taxon>
        <taxon>Aspergillaceae</taxon>
        <taxon>Aspergillus</taxon>
        <taxon>Aspergillus subgen. Circumdati</taxon>
    </lineage>
</organism>
<evidence type="ECO:0000256" key="4">
    <source>
        <dbReference type="ARBA" id="ARBA00023242"/>
    </source>
</evidence>
<evidence type="ECO:0000256" key="1">
    <source>
        <dbReference type="ARBA" id="ARBA00023015"/>
    </source>
</evidence>
<dbReference type="GO" id="GO:0003677">
    <property type="term" value="F:DNA binding"/>
    <property type="evidence" value="ECO:0007669"/>
    <property type="project" value="UniProtKB-KW"/>
</dbReference>
<evidence type="ECO:0000259" key="5">
    <source>
        <dbReference type="SMART" id="SM00066"/>
    </source>
</evidence>
<dbReference type="InterPro" id="IPR036864">
    <property type="entry name" value="Zn2-C6_fun-type_DNA-bd_sf"/>
</dbReference>
<protein>
    <recommendedName>
        <fullName evidence="5">Zn(2)-C6 fungal-type domain-containing protein</fullName>
    </recommendedName>
</protein>
<comment type="caution">
    <text evidence="6">The sequence shown here is derived from an EMBL/GenBank/DDBJ whole genome shotgun (WGS) entry which is preliminary data.</text>
</comment>
<name>A0A317WXQ4_9EURO</name>
<keyword evidence="3" id="KW-0804">Transcription</keyword>
<dbReference type="GeneID" id="37064674"/>
<dbReference type="Pfam" id="PF00172">
    <property type="entry name" value="Zn_clus"/>
    <property type="match status" value="1"/>
</dbReference>
<dbReference type="InterPro" id="IPR001138">
    <property type="entry name" value="Zn2Cys6_DnaBD"/>
</dbReference>
<sequence length="55" mass="6140">MKPAQPVTRHACVRCIQLKVKCAPIQDMQTCERCARLGRSCLMPDSSRPSSHRSA</sequence>
<proteinExistence type="predicted"/>
<keyword evidence="4" id="KW-0539">Nucleus</keyword>
<keyword evidence="1" id="KW-0805">Transcription regulation</keyword>
<gene>
    <name evidence="6" type="ORF">BO70DRAFT_359016</name>
</gene>
<evidence type="ECO:0000256" key="3">
    <source>
        <dbReference type="ARBA" id="ARBA00023163"/>
    </source>
</evidence>
<dbReference type="RefSeq" id="XP_025402848.1">
    <property type="nucleotide sequence ID" value="XM_025542437.1"/>
</dbReference>
<dbReference type="OrthoDB" id="5226580at2759"/>
<dbReference type="EMBL" id="MSFL01000003">
    <property type="protein sequence ID" value="PWY90017.1"/>
    <property type="molecule type" value="Genomic_DNA"/>
</dbReference>
<dbReference type="STRING" id="1448321.A0A317WXQ4"/>
<feature type="domain" description="Zn(2)-C6 fungal-type" evidence="5">
    <location>
        <begin position="6"/>
        <end position="52"/>
    </location>
</feature>
<dbReference type="GO" id="GO:0008270">
    <property type="term" value="F:zinc ion binding"/>
    <property type="evidence" value="ECO:0007669"/>
    <property type="project" value="InterPro"/>
</dbReference>
<keyword evidence="2" id="KW-0238">DNA-binding</keyword>
<evidence type="ECO:0000256" key="2">
    <source>
        <dbReference type="ARBA" id="ARBA00023125"/>
    </source>
</evidence>
<keyword evidence="7" id="KW-1185">Reference proteome</keyword>
<accession>A0A317WXQ4</accession>